<gene>
    <name evidence="6" type="ORF">WALSEDRAFT_58406</name>
</gene>
<feature type="transmembrane region" description="Helical" evidence="5">
    <location>
        <begin position="90"/>
        <end position="106"/>
    </location>
</feature>
<feature type="transmembrane region" description="Helical" evidence="5">
    <location>
        <begin position="247"/>
        <end position="264"/>
    </location>
</feature>
<dbReference type="KEGG" id="wse:WALSEDRAFT_58406"/>
<dbReference type="STRING" id="671144.I4Y7R5"/>
<feature type="transmembrane region" description="Helical" evidence="5">
    <location>
        <begin position="174"/>
        <end position="195"/>
    </location>
</feature>
<dbReference type="RefSeq" id="XP_006959937.1">
    <property type="nucleotide sequence ID" value="XM_006959875.1"/>
</dbReference>
<keyword evidence="7" id="KW-1185">Reference proteome</keyword>
<dbReference type="OrthoDB" id="3358017at2759"/>
<evidence type="ECO:0000256" key="1">
    <source>
        <dbReference type="ARBA" id="ARBA00004141"/>
    </source>
</evidence>
<feature type="transmembrane region" description="Helical" evidence="5">
    <location>
        <begin position="64"/>
        <end position="83"/>
    </location>
</feature>
<feature type="transmembrane region" description="Helical" evidence="5">
    <location>
        <begin position="207"/>
        <end position="227"/>
    </location>
</feature>
<protein>
    <recommendedName>
        <fullName evidence="8">RTA1-domain-containing protein</fullName>
    </recommendedName>
</protein>
<feature type="transmembrane region" description="Helical" evidence="5">
    <location>
        <begin position="284"/>
        <end position="302"/>
    </location>
</feature>
<name>I4Y7R5_WALMC</name>
<evidence type="ECO:0000313" key="7">
    <source>
        <dbReference type="Proteomes" id="UP000005242"/>
    </source>
</evidence>
<keyword evidence="4 5" id="KW-0472">Membrane</keyword>
<dbReference type="AlphaFoldDB" id="I4Y7R5"/>
<dbReference type="GO" id="GO:0016020">
    <property type="term" value="C:membrane"/>
    <property type="evidence" value="ECO:0007669"/>
    <property type="project" value="UniProtKB-SubCell"/>
</dbReference>
<evidence type="ECO:0000313" key="6">
    <source>
        <dbReference type="EMBL" id="EIM20007.1"/>
    </source>
</evidence>
<dbReference type="OMA" id="VFVWSDV"/>
<dbReference type="InParanoid" id="I4Y7R5"/>
<keyword evidence="3 5" id="KW-1133">Transmembrane helix</keyword>
<evidence type="ECO:0000256" key="3">
    <source>
        <dbReference type="ARBA" id="ARBA00022989"/>
    </source>
</evidence>
<dbReference type="PANTHER" id="PTHR31465:SF1">
    <property type="entry name" value="PROTEIN RTA1-RELATED"/>
    <property type="match status" value="1"/>
</dbReference>
<evidence type="ECO:0000256" key="5">
    <source>
        <dbReference type="SAM" id="Phobius"/>
    </source>
</evidence>
<accession>I4Y7R5</accession>
<dbReference type="PANTHER" id="PTHR31465">
    <property type="entry name" value="PROTEIN RTA1-RELATED"/>
    <property type="match status" value="1"/>
</dbReference>
<sequence>MAKCYVLRQRVSSERAGNIQILKTMYSFRNLLILSLIALISQVIAQDPIDEYRDIFVPFEPTPGAHYFFCALYLLLCVAFFIYVVLHKDWWALCLPIGALFEGIGYPNKIRFAKSLSMGLFIAGDVFILLAPVAYLAFNYLVFGRLSHNIANDNRIVKEKRNITIISPRAIKHIFVWSDILTFLCQFAGQLMQIASEQRPNGNKVTLAGMIAQLISYLCFVCIGLYCRFKAVPSLRMTTIGRDIDRVLMLLSVSSLFILIRLLYRVIELSGGSGNSIEKSEACFFVLDAAPMVIAIGVWLYWPSRIVPMKKSTSGFHGLEEQENTYFFNNK</sequence>
<dbReference type="GeneID" id="18473014"/>
<dbReference type="HOGENOM" id="CLU_033465_3_3_1"/>
<comment type="subcellular location">
    <subcellularLocation>
        <location evidence="1">Membrane</location>
        <topology evidence="1">Multi-pass membrane protein</topology>
    </subcellularLocation>
</comment>
<dbReference type="EMBL" id="JH668243">
    <property type="protein sequence ID" value="EIM20007.1"/>
    <property type="molecule type" value="Genomic_DNA"/>
</dbReference>
<evidence type="ECO:0000256" key="4">
    <source>
        <dbReference type="ARBA" id="ARBA00023136"/>
    </source>
</evidence>
<proteinExistence type="predicted"/>
<evidence type="ECO:0000256" key="2">
    <source>
        <dbReference type="ARBA" id="ARBA00022692"/>
    </source>
</evidence>
<dbReference type="Proteomes" id="UP000005242">
    <property type="component" value="Unassembled WGS sequence"/>
</dbReference>
<keyword evidence="2 5" id="KW-0812">Transmembrane</keyword>
<feature type="transmembrane region" description="Helical" evidence="5">
    <location>
        <begin position="118"/>
        <end position="138"/>
    </location>
</feature>
<evidence type="ECO:0008006" key="8">
    <source>
        <dbReference type="Google" id="ProtNLM"/>
    </source>
</evidence>
<dbReference type="InterPro" id="IPR007568">
    <property type="entry name" value="RTA1"/>
</dbReference>
<reference evidence="6 7" key="1">
    <citation type="journal article" date="2012" name="Fungal Genet. Biol.">
        <title>The genome of the xerotolerant mold Wallemia sebi reveals adaptations to osmotic stress and suggests cryptic sexual reproduction.</title>
        <authorList>
            <person name="Padamsee M."/>
            <person name="Kumar T.K.A."/>
            <person name="Riley R."/>
            <person name="Binder M."/>
            <person name="Boyd A."/>
            <person name="Calvo A.M."/>
            <person name="Furukawa K."/>
            <person name="Hesse C."/>
            <person name="Hohmann S."/>
            <person name="James T.Y."/>
            <person name="LaButti K."/>
            <person name="Lapidus A."/>
            <person name="Lindquist E."/>
            <person name="Lucas S."/>
            <person name="Miller K."/>
            <person name="Shantappa S."/>
            <person name="Grigoriev I.V."/>
            <person name="Hibbett D.S."/>
            <person name="McLaughlin D.J."/>
            <person name="Spatafora J.W."/>
            <person name="Aime M.C."/>
        </authorList>
    </citation>
    <scope>NUCLEOTIDE SEQUENCE [LARGE SCALE GENOMIC DNA]</scope>
    <source>
        <strain evidence="7">ATCC MYA-4683 / CBS 633.66</strain>
    </source>
</reference>
<dbReference type="Pfam" id="PF04479">
    <property type="entry name" value="RTA1"/>
    <property type="match status" value="1"/>
</dbReference>
<organism evidence="6 7">
    <name type="scientific">Wallemia mellicola (strain ATCC MYA-4683 / CBS 633.66)</name>
    <name type="common">Wallemia sebi (CBS 633.66)</name>
    <dbReference type="NCBI Taxonomy" id="671144"/>
    <lineage>
        <taxon>Eukaryota</taxon>
        <taxon>Fungi</taxon>
        <taxon>Dikarya</taxon>
        <taxon>Basidiomycota</taxon>
        <taxon>Wallemiomycotina</taxon>
        <taxon>Wallemiomycetes</taxon>
        <taxon>Wallemiales</taxon>
        <taxon>Wallemiaceae</taxon>
        <taxon>Wallemia</taxon>
    </lineage>
</organism>
<dbReference type="eggNOG" id="ENOG502QURG">
    <property type="taxonomic scope" value="Eukaryota"/>
</dbReference>